<dbReference type="RefSeq" id="WP_349244760.1">
    <property type="nucleotide sequence ID" value="NZ_JASCXX010000010.1"/>
</dbReference>
<keyword evidence="4" id="KW-1185">Reference proteome</keyword>
<name>A0AAW6TYC1_9BACT</name>
<dbReference type="Proteomes" id="UP001431776">
    <property type="component" value="Unassembled WGS sequence"/>
</dbReference>
<dbReference type="SUPFAM" id="SSF51735">
    <property type="entry name" value="NAD(P)-binding Rossmann-fold domains"/>
    <property type="match status" value="1"/>
</dbReference>
<dbReference type="InterPro" id="IPR036291">
    <property type="entry name" value="NAD(P)-bd_dom_sf"/>
</dbReference>
<feature type="domain" description="Gfo/Idh/MocA-like oxidoreductase N-terminal" evidence="1">
    <location>
        <begin position="46"/>
        <end position="185"/>
    </location>
</feature>
<dbReference type="Gene3D" id="3.30.360.10">
    <property type="entry name" value="Dihydrodipicolinate Reductase, domain 2"/>
    <property type="match status" value="1"/>
</dbReference>
<reference evidence="3" key="1">
    <citation type="submission" date="2023-05" db="EMBL/GenBank/DDBJ databases">
        <title>Anaerotaeda fermentans gen. nov., sp. nov., a novel anaerobic planctomycete of the new family within the order Sedimentisphaerales isolated from Taman Peninsula, Russia.</title>
        <authorList>
            <person name="Khomyakova M.A."/>
            <person name="Merkel A.Y."/>
            <person name="Slobodkin A.I."/>
        </authorList>
    </citation>
    <scope>NUCLEOTIDE SEQUENCE</scope>
    <source>
        <strain evidence="3">M17dextr</strain>
    </source>
</reference>
<protein>
    <submittedName>
        <fullName evidence="3">Gfo/Idh/MocA family oxidoreductase</fullName>
    </submittedName>
</protein>
<dbReference type="Pfam" id="PF19051">
    <property type="entry name" value="GFO_IDH_MocA_C2"/>
    <property type="match status" value="1"/>
</dbReference>
<evidence type="ECO:0000313" key="3">
    <source>
        <dbReference type="EMBL" id="MDI6449352.1"/>
    </source>
</evidence>
<evidence type="ECO:0000259" key="1">
    <source>
        <dbReference type="Pfam" id="PF01408"/>
    </source>
</evidence>
<dbReference type="InterPro" id="IPR043906">
    <property type="entry name" value="Gfo/Idh/MocA_OxRdtase_bact_C"/>
</dbReference>
<dbReference type="PROSITE" id="PS51318">
    <property type="entry name" value="TAT"/>
    <property type="match status" value="1"/>
</dbReference>
<dbReference type="PANTHER" id="PTHR43818">
    <property type="entry name" value="BCDNA.GH03377"/>
    <property type="match status" value="1"/>
</dbReference>
<evidence type="ECO:0000313" key="4">
    <source>
        <dbReference type="Proteomes" id="UP001431776"/>
    </source>
</evidence>
<dbReference type="AlphaFoldDB" id="A0AAW6TYC1"/>
<organism evidence="3 4">
    <name type="scientific">Anaerobaca lacustris</name>
    <dbReference type="NCBI Taxonomy" id="3044600"/>
    <lineage>
        <taxon>Bacteria</taxon>
        <taxon>Pseudomonadati</taxon>
        <taxon>Planctomycetota</taxon>
        <taxon>Phycisphaerae</taxon>
        <taxon>Sedimentisphaerales</taxon>
        <taxon>Anaerobacaceae</taxon>
        <taxon>Anaerobaca</taxon>
    </lineage>
</organism>
<dbReference type="GO" id="GO:0000166">
    <property type="term" value="F:nucleotide binding"/>
    <property type="evidence" value="ECO:0007669"/>
    <property type="project" value="InterPro"/>
</dbReference>
<dbReference type="EMBL" id="JASCXX010000010">
    <property type="protein sequence ID" value="MDI6449352.1"/>
    <property type="molecule type" value="Genomic_DNA"/>
</dbReference>
<sequence length="472" mass="51347">MSSRSSRLSRRQFLSSAAGAAAGFTIVPRFVLGGPKFVAPSEKVYIAIVGCGGQGRTNARGLFAHDDAQIVAVADPMDQDDYSRFYYGGVAGRLPVKAEVEKHYRQQNPAFQCNDYLDFRELLDKEKGIDAVLCATPDHAHAYVSVAALHRGKHVYCEKPLTLNVHEARVVAKIAAEAGVATQMGNQGRSDEGNRLTCEMVWDGAIGKVGEVHAWSSAGGWSRGRGRPTDTPPVPAGFDWKLWLGPKPDRPYHPAYAPYNWRGWWAFGTGAVGDMSVHNLDPAFAALKLGHPISVEAVKTDFVDAEVIGGNNHVVWEFGAEGDRGPVTIHWYDGGLMPPRPAELEEGRQMGGGGNGVLLIGEKGTIMGGGWSQSPRIIPESKMRDYGRPPRVLPRSKGHHRDWLDACKGGPKACSDFSYGARLTEFVLLGDVAIRAGKKILWDGPNMKVTNAPEAQKFVEAEYRNGFDLTKV</sequence>
<comment type="caution">
    <text evidence="3">The sequence shown here is derived from an EMBL/GenBank/DDBJ whole genome shotgun (WGS) entry which is preliminary data.</text>
</comment>
<gene>
    <name evidence="3" type="ORF">QJ522_09895</name>
</gene>
<dbReference type="Gene3D" id="3.40.50.720">
    <property type="entry name" value="NAD(P)-binding Rossmann-like Domain"/>
    <property type="match status" value="1"/>
</dbReference>
<proteinExistence type="predicted"/>
<dbReference type="InterPro" id="IPR000683">
    <property type="entry name" value="Gfo/Idh/MocA-like_OxRdtase_N"/>
</dbReference>
<feature type="domain" description="Gfo/Idh/MocA-like oxidoreductase bacterial type C-terminal" evidence="2">
    <location>
        <begin position="231"/>
        <end position="309"/>
    </location>
</feature>
<dbReference type="SUPFAM" id="SSF55347">
    <property type="entry name" value="Glyceraldehyde-3-phosphate dehydrogenase-like, C-terminal domain"/>
    <property type="match status" value="1"/>
</dbReference>
<dbReference type="InterPro" id="IPR050463">
    <property type="entry name" value="Gfo/Idh/MocA_oxidrdct_glycsds"/>
</dbReference>
<evidence type="ECO:0000259" key="2">
    <source>
        <dbReference type="Pfam" id="PF19051"/>
    </source>
</evidence>
<dbReference type="PANTHER" id="PTHR43818:SF10">
    <property type="entry name" value="NADH-DEPENDENT DEHYDROGENASE-RELATED"/>
    <property type="match status" value="1"/>
</dbReference>
<dbReference type="Pfam" id="PF01408">
    <property type="entry name" value="GFO_IDH_MocA"/>
    <property type="match status" value="1"/>
</dbReference>
<dbReference type="InterPro" id="IPR006311">
    <property type="entry name" value="TAT_signal"/>
</dbReference>
<accession>A0AAW6TYC1</accession>